<dbReference type="Pfam" id="PF03972">
    <property type="entry name" value="MmgE_PrpD_N"/>
    <property type="match status" value="1"/>
</dbReference>
<dbReference type="EMBL" id="FOAN01000001">
    <property type="protein sequence ID" value="SEK52028.1"/>
    <property type="molecule type" value="Genomic_DNA"/>
</dbReference>
<dbReference type="InterPro" id="IPR045337">
    <property type="entry name" value="MmgE_PrpD_C"/>
</dbReference>
<dbReference type="Gene3D" id="3.30.1330.120">
    <property type="entry name" value="2-methylcitrate dehydratase PrpD"/>
    <property type="match status" value="1"/>
</dbReference>
<dbReference type="PANTHER" id="PTHR16943:SF8">
    <property type="entry name" value="2-METHYLCITRATE DEHYDRATASE"/>
    <property type="match status" value="1"/>
</dbReference>
<gene>
    <name evidence="4" type="ORF">SAMN04515666_101717</name>
</gene>
<accession>A0A1H7HPC1</accession>
<dbReference type="SUPFAM" id="SSF103378">
    <property type="entry name" value="2-methylcitrate dehydratase PrpD"/>
    <property type="match status" value="1"/>
</dbReference>
<dbReference type="InterPro" id="IPR042183">
    <property type="entry name" value="MmgE/PrpD_sf_1"/>
</dbReference>
<reference evidence="5" key="1">
    <citation type="submission" date="2016-10" db="EMBL/GenBank/DDBJ databases">
        <authorList>
            <person name="Varghese N."/>
            <person name="Submissions S."/>
        </authorList>
    </citation>
    <scope>NUCLEOTIDE SEQUENCE [LARGE SCALE GENOMIC DNA]</scope>
    <source>
        <strain evidence="5">LMG 26383,CCUG 61248,R- 45681</strain>
    </source>
</reference>
<dbReference type="Proteomes" id="UP000199664">
    <property type="component" value="Unassembled WGS sequence"/>
</dbReference>
<protein>
    <submittedName>
        <fullName evidence="4">2-methylcitrate dehydratase PrpD</fullName>
    </submittedName>
</protein>
<keyword evidence="5" id="KW-1185">Reference proteome</keyword>
<dbReference type="Gene3D" id="1.10.4100.10">
    <property type="entry name" value="2-methylcitrate dehydratase PrpD"/>
    <property type="match status" value="1"/>
</dbReference>
<dbReference type="PANTHER" id="PTHR16943">
    <property type="entry name" value="2-METHYLCITRATE DEHYDRATASE-RELATED"/>
    <property type="match status" value="1"/>
</dbReference>
<dbReference type="InterPro" id="IPR042188">
    <property type="entry name" value="MmgE/PrpD_sf_2"/>
</dbReference>
<comment type="similarity">
    <text evidence="1">Belongs to the PrpD family.</text>
</comment>
<evidence type="ECO:0000259" key="3">
    <source>
        <dbReference type="Pfam" id="PF19305"/>
    </source>
</evidence>
<dbReference type="OrthoDB" id="5415580at2"/>
<dbReference type="STRING" id="1036779.SAMN04515666_101717"/>
<dbReference type="InterPro" id="IPR036148">
    <property type="entry name" value="MmgE/PrpD_sf"/>
</dbReference>
<feature type="domain" description="MmgE/PrpD C-terminal" evidence="3">
    <location>
        <begin position="261"/>
        <end position="416"/>
    </location>
</feature>
<dbReference type="GO" id="GO:0016829">
    <property type="term" value="F:lyase activity"/>
    <property type="evidence" value="ECO:0007669"/>
    <property type="project" value="InterPro"/>
</dbReference>
<evidence type="ECO:0000313" key="4">
    <source>
        <dbReference type="EMBL" id="SEK52028.1"/>
    </source>
</evidence>
<evidence type="ECO:0000256" key="1">
    <source>
        <dbReference type="ARBA" id="ARBA00006174"/>
    </source>
</evidence>
<evidence type="ECO:0000313" key="5">
    <source>
        <dbReference type="Proteomes" id="UP000199664"/>
    </source>
</evidence>
<sequence length="445" mass="47380">MTGPIDFIHGLSFAQLPPEVVHQARRCLLDLVGVAISGRQTALSRIAHDFAVDHLGAGRKSARLLFDGRRVSAAGAAFAGATTIDSFDAHDGHALTKGHAGVAIMPALLAVADAEGLLEDGALDGEALLTGLVLGYEIATRAGIALHASACDYHTSGAWNSLGCAAVAARLLGLDGERTRHALGIAEYHGPRSQMMRCIDHPTMVKDGSGWGALAGVSAAYLAKDGFTGAPAVTLEAPEQAAIWADLGERWLILDQYFKPWPVCRWAQPAIEAASSLLGRHLFEASDIDLIEVETFHQAVRLGAQLPASTEMAQYAIGFPLAAFIVRGRLGAEEIGGAGLADPATKEMLQRIRLVEAAELSRRFPAERLARLRIVLKSGHVAESDVSSARGDRRRPLTDADLWAKFDLYAALLGNERRAQLGHGCMTLAEGSTAWRLSRDLFAPI</sequence>
<dbReference type="AlphaFoldDB" id="A0A1H7HPC1"/>
<dbReference type="InterPro" id="IPR005656">
    <property type="entry name" value="MmgE_PrpD"/>
</dbReference>
<proteinExistence type="inferred from homology"/>
<dbReference type="RefSeq" id="WP_091829787.1">
    <property type="nucleotide sequence ID" value="NZ_FOAN01000001.1"/>
</dbReference>
<dbReference type="InterPro" id="IPR045336">
    <property type="entry name" value="MmgE_PrpD_N"/>
</dbReference>
<dbReference type="Pfam" id="PF19305">
    <property type="entry name" value="MmgE_PrpD_C"/>
    <property type="match status" value="1"/>
</dbReference>
<evidence type="ECO:0000259" key="2">
    <source>
        <dbReference type="Pfam" id="PF03972"/>
    </source>
</evidence>
<organism evidence="4 5">
    <name type="scientific">Bosea lupini</name>
    <dbReference type="NCBI Taxonomy" id="1036779"/>
    <lineage>
        <taxon>Bacteria</taxon>
        <taxon>Pseudomonadati</taxon>
        <taxon>Pseudomonadota</taxon>
        <taxon>Alphaproteobacteria</taxon>
        <taxon>Hyphomicrobiales</taxon>
        <taxon>Boseaceae</taxon>
        <taxon>Bosea</taxon>
    </lineage>
</organism>
<feature type="domain" description="MmgE/PrpD N-terminal" evidence="2">
    <location>
        <begin position="6"/>
        <end position="237"/>
    </location>
</feature>
<name>A0A1H7HPC1_9HYPH</name>